<evidence type="ECO:0000313" key="2">
    <source>
        <dbReference type="Proteomes" id="UP001517376"/>
    </source>
</evidence>
<gene>
    <name evidence="1" type="ORF">GU920_09425</name>
</gene>
<reference evidence="2" key="1">
    <citation type="submission" date="2020-01" db="EMBL/GenBank/DDBJ databases">
        <title>Sphingomonas sp. strain CSW-10.</title>
        <authorList>
            <person name="Chen W.-M."/>
        </authorList>
    </citation>
    <scope>NUCLEOTIDE SEQUENCE [LARGE SCALE GENOMIC DNA]</scope>
    <source>
        <strain evidence="2">CCP-1</strain>
    </source>
</reference>
<comment type="caution">
    <text evidence="1">The sequence shown here is derived from an EMBL/GenBank/DDBJ whole genome shotgun (WGS) entry which is preliminary data.</text>
</comment>
<dbReference type="Proteomes" id="UP001517376">
    <property type="component" value="Unassembled WGS sequence"/>
</dbReference>
<name>A0ABW9Y5A8_9RHOB</name>
<protein>
    <submittedName>
        <fullName evidence="1">Uncharacterized protein</fullName>
    </submittedName>
</protein>
<organism evidence="1 2">
    <name type="scientific">Paragemmobacter ruber</name>
    <dbReference type="NCBI Taxonomy" id="1985673"/>
    <lineage>
        <taxon>Bacteria</taxon>
        <taxon>Pseudomonadati</taxon>
        <taxon>Pseudomonadota</taxon>
        <taxon>Alphaproteobacteria</taxon>
        <taxon>Rhodobacterales</taxon>
        <taxon>Paracoccaceae</taxon>
        <taxon>Paragemmobacter</taxon>
    </lineage>
</organism>
<keyword evidence="2" id="KW-1185">Reference proteome</keyword>
<dbReference type="EMBL" id="JAAATW010000002">
    <property type="protein sequence ID" value="NBE07757.1"/>
    <property type="molecule type" value="Genomic_DNA"/>
</dbReference>
<sequence length="46" mass="5231">MIEQTREDGHHTSQPKGLLKRLTALFFRPLTQAQLEVLAQVKPPCC</sequence>
<evidence type="ECO:0000313" key="1">
    <source>
        <dbReference type="EMBL" id="NBE07757.1"/>
    </source>
</evidence>
<accession>A0ABW9Y5A8</accession>
<proteinExistence type="predicted"/>
<dbReference type="RefSeq" id="WP_161766777.1">
    <property type="nucleotide sequence ID" value="NZ_JAAATW010000002.1"/>
</dbReference>